<dbReference type="OrthoDB" id="6359816at2759"/>
<dbReference type="VEuPathDB" id="FungiDB:AB675_6367"/>
<accession>A0A0N1HEV2</accession>
<dbReference type="RefSeq" id="XP_018004039.1">
    <property type="nucleotide sequence ID" value="XM_018146652.1"/>
</dbReference>
<comment type="caution">
    <text evidence="2">The sequence shown here is derived from an EMBL/GenBank/DDBJ whole genome shotgun (WGS) entry which is preliminary data.</text>
</comment>
<dbReference type="CDD" id="cd18186">
    <property type="entry name" value="BTB_POZ_ZBTB_KLHL-like"/>
    <property type="match status" value="1"/>
</dbReference>
<dbReference type="PROSITE" id="PS50097">
    <property type="entry name" value="BTB"/>
    <property type="match status" value="1"/>
</dbReference>
<dbReference type="PANTHER" id="PTHR47843">
    <property type="entry name" value="BTB DOMAIN-CONTAINING PROTEIN-RELATED"/>
    <property type="match status" value="1"/>
</dbReference>
<dbReference type="Gene3D" id="3.30.710.10">
    <property type="entry name" value="Potassium Channel Kv1.1, Chain A"/>
    <property type="match status" value="1"/>
</dbReference>
<gene>
    <name evidence="2" type="ORF">AB675_6367</name>
</gene>
<keyword evidence="3" id="KW-1185">Reference proteome</keyword>
<evidence type="ECO:0000259" key="1">
    <source>
        <dbReference type="PROSITE" id="PS50097"/>
    </source>
</evidence>
<dbReference type="Proteomes" id="UP000038010">
    <property type="component" value="Unassembled WGS sequence"/>
</dbReference>
<organism evidence="2 3">
    <name type="scientific">Cyphellophora attinorum</name>
    <dbReference type="NCBI Taxonomy" id="1664694"/>
    <lineage>
        <taxon>Eukaryota</taxon>
        <taxon>Fungi</taxon>
        <taxon>Dikarya</taxon>
        <taxon>Ascomycota</taxon>
        <taxon>Pezizomycotina</taxon>
        <taxon>Eurotiomycetes</taxon>
        <taxon>Chaetothyriomycetidae</taxon>
        <taxon>Chaetothyriales</taxon>
        <taxon>Cyphellophoraceae</taxon>
        <taxon>Cyphellophora</taxon>
    </lineage>
</organism>
<sequence>MTTDPSPGSSSAMDVESVAALKIIPPPRSLIGKGEAATGLHLLHYGTFSDLTITCQSTTFKVHKCYLLARGGSFFQTAICGEFVEGHTSVIDLPEDDPDILARLLLYVYAGQYEFGCPQESGSQLPALRNISTTFKLDLPQVFDIVMVHIKIFAAAVKYDITPLRDQARKCFVHSFGQRAEQVCFDKFPRLQDLISAVYNTTPSHESELRDLCVIEAMHERENCKECRDVGSTTLLDTFEAVPEFCADMACCWCDSLEGPAYNCTSCEFNVNWIIRPCACKRWRGICTKKACVEARTATTVCCVCGAKGSLIRTREVAMMTA</sequence>
<protein>
    <recommendedName>
        <fullName evidence="1">BTB domain-containing protein</fullName>
    </recommendedName>
</protein>
<dbReference type="InterPro" id="IPR011333">
    <property type="entry name" value="SKP1/BTB/POZ_sf"/>
</dbReference>
<proteinExistence type="predicted"/>
<dbReference type="GeneID" id="28738532"/>
<dbReference type="InterPro" id="IPR000210">
    <property type="entry name" value="BTB/POZ_dom"/>
</dbReference>
<dbReference type="AlphaFoldDB" id="A0A0N1HEV2"/>
<reference evidence="2 3" key="1">
    <citation type="submission" date="2015-06" db="EMBL/GenBank/DDBJ databases">
        <title>Draft genome of the ant-associated black yeast Phialophora attae CBS 131958.</title>
        <authorList>
            <person name="Moreno L.F."/>
            <person name="Stielow B.J."/>
            <person name="de Hoog S."/>
            <person name="Vicente V.A."/>
            <person name="Weiss V.A."/>
            <person name="de Vries M."/>
            <person name="Cruz L.M."/>
            <person name="Souza E.M."/>
        </authorList>
    </citation>
    <scope>NUCLEOTIDE SEQUENCE [LARGE SCALE GENOMIC DNA]</scope>
    <source>
        <strain evidence="2 3">CBS 131958</strain>
    </source>
</reference>
<dbReference type="PANTHER" id="PTHR47843:SF5">
    <property type="entry name" value="BTB_POZ DOMAIN PROTEIN"/>
    <property type="match status" value="1"/>
</dbReference>
<dbReference type="EMBL" id="LFJN01000004">
    <property type="protein sequence ID" value="KPI44076.1"/>
    <property type="molecule type" value="Genomic_DNA"/>
</dbReference>
<evidence type="ECO:0000313" key="2">
    <source>
        <dbReference type="EMBL" id="KPI44076.1"/>
    </source>
</evidence>
<dbReference type="SUPFAM" id="SSF54695">
    <property type="entry name" value="POZ domain"/>
    <property type="match status" value="1"/>
</dbReference>
<dbReference type="Pfam" id="PF00651">
    <property type="entry name" value="BTB"/>
    <property type="match status" value="1"/>
</dbReference>
<feature type="domain" description="BTB" evidence="1">
    <location>
        <begin position="49"/>
        <end position="117"/>
    </location>
</feature>
<evidence type="ECO:0000313" key="3">
    <source>
        <dbReference type="Proteomes" id="UP000038010"/>
    </source>
</evidence>
<name>A0A0N1HEV2_9EURO</name>